<reference evidence="4" key="1">
    <citation type="submission" date="2015-06" db="EMBL/GenBank/DDBJ databases">
        <title>Comparative genomics of Burkholderia leaf nodule symbionts.</title>
        <authorList>
            <person name="Carlier A."/>
            <person name="Eberl L."/>
            <person name="Pinto-Carbo M."/>
        </authorList>
    </citation>
    <scope>NUCLEOTIDE SEQUENCE [LARGE SCALE GENOMIC DNA]</scope>
    <source>
        <strain evidence="4">UZHbot4</strain>
    </source>
</reference>
<organism evidence="3 4">
    <name type="scientific">Candidatus Burkholderia verschuerenii</name>
    <dbReference type="NCBI Taxonomy" id="242163"/>
    <lineage>
        <taxon>Bacteria</taxon>
        <taxon>Pseudomonadati</taxon>
        <taxon>Pseudomonadota</taxon>
        <taxon>Betaproteobacteria</taxon>
        <taxon>Burkholderiales</taxon>
        <taxon>Burkholderiaceae</taxon>
        <taxon>Burkholderia</taxon>
    </lineage>
</organism>
<proteinExistence type="predicted"/>
<evidence type="ECO:0000313" key="4">
    <source>
        <dbReference type="Proteomes" id="UP000036959"/>
    </source>
</evidence>
<dbReference type="PATRIC" id="fig|242163.4.peg.2554"/>
<accession>A0A0L0MHX9</accession>
<dbReference type="Proteomes" id="UP000036959">
    <property type="component" value="Unassembled WGS sequence"/>
</dbReference>
<sequence length="117" mass="12686">MKKMIFAVAALVTSSFAFAQSASAPDAAQQMTQTQLAMLHQDLQQVAGELSAHQPSQDPFSFCYFKNEAYSLGSVRDGLVCEEAGIHMTASDGSLDRKRSDPLRWIPVSPKAHRGNG</sequence>
<keyword evidence="4" id="KW-1185">Reference proteome</keyword>
<dbReference type="AlphaFoldDB" id="A0A0L0MHX9"/>
<gene>
    <name evidence="3" type="ORF">BVER_01749</name>
</gene>
<evidence type="ECO:0000256" key="2">
    <source>
        <dbReference type="SAM" id="SignalP"/>
    </source>
</evidence>
<protein>
    <submittedName>
        <fullName evidence="3">Uncharacterized protein</fullName>
    </submittedName>
</protein>
<evidence type="ECO:0000313" key="3">
    <source>
        <dbReference type="EMBL" id="KND62292.1"/>
    </source>
</evidence>
<keyword evidence="2" id="KW-0732">Signal</keyword>
<dbReference type="EMBL" id="LFJJ01000002">
    <property type="protein sequence ID" value="KND62292.1"/>
    <property type="molecule type" value="Genomic_DNA"/>
</dbReference>
<evidence type="ECO:0000256" key="1">
    <source>
        <dbReference type="SAM" id="MobiDB-lite"/>
    </source>
</evidence>
<feature type="signal peptide" evidence="2">
    <location>
        <begin position="1"/>
        <end position="19"/>
    </location>
</feature>
<name>A0A0L0MHX9_9BURK</name>
<dbReference type="RefSeq" id="WP_050451619.1">
    <property type="nucleotide sequence ID" value="NZ_LFJJ01000002.1"/>
</dbReference>
<feature type="chain" id="PRO_5005544290" evidence="2">
    <location>
        <begin position="20"/>
        <end position="117"/>
    </location>
</feature>
<feature type="region of interest" description="Disordered" evidence="1">
    <location>
        <begin position="92"/>
        <end position="117"/>
    </location>
</feature>
<comment type="caution">
    <text evidence="3">The sequence shown here is derived from an EMBL/GenBank/DDBJ whole genome shotgun (WGS) entry which is preliminary data.</text>
</comment>